<evidence type="ECO:0000313" key="11">
    <source>
        <dbReference type="Proteomes" id="UP000018936"/>
    </source>
</evidence>
<dbReference type="GO" id="GO:0005956">
    <property type="term" value="C:protein kinase CK2 complex"/>
    <property type="evidence" value="ECO:0007669"/>
    <property type="project" value="TreeGrafter"/>
</dbReference>
<dbReference type="GO" id="GO:0005829">
    <property type="term" value="C:cytosol"/>
    <property type="evidence" value="ECO:0007669"/>
    <property type="project" value="TreeGrafter"/>
</dbReference>
<feature type="region of interest" description="Disordered" evidence="8">
    <location>
        <begin position="1"/>
        <end position="61"/>
    </location>
</feature>
<dbReference type="PROSITE" id="PS00107">
    <property type="entry name" value="PROTEIN_KINASE_ATP"/>
    <property type="match status" value="1"/>
</dbReference>
<dbReference type="Gene3D" id="3.30.200.20">
    <property type="entry name" value="Phosphorylase Kinase, domain 1"/>
    <property type="match status" value="1"/>
</dbReference>
<dbReference type="PANTHER" id="PTHR24054:SF16">
    <property type="entry name" value="CASEIN KINASE II SUBUNIT ALPHA-RELATED"/>
    <property type="match status" value="1"/>
</dbReference>
<evidence type="ECO:0000256" key="4">
    <source>
        <dbReference type="ARBA" id="ARBA00022741"/>
    </source>
</evidence>
<evidence type="ECO:0000256" key="1">
    <source>
        <dbReference type="ARBA" id="ARBA00012513"/>
    </source>
</evidence>
<dbReference type="OrthoDB" id="10254671at2759"/>
<comment type="caution">
    <text evidence="10">The sequence shown here is derived from an EMBL/GenBank/DDBJ whole genome shotgun (WGS) entry which is preliminary data.</text>
</comment>
<evidence type="ECO:0000256" key="3">
    <source>
        <dbReference type="ARBA" id="ARBA00022679"/>
    </source>
</evidence>
<accession>V8N994</accession>
<dbReference type="InterPro" id="IPR011009">
    <property type="entry name" value="Kinase-like_dom_sf"/>
</dbReference>
<dbReference type="FunFam" id="3.30.200.20:FF:000088">
    <property type="entry name" value="Casein kinase II subunit alpha"/>
    <property type="match status" value="1"/>
</dbReference>
<keyword evidence="11" id="KW-1185">Reference proteome</keyword>
<dbReference type="Proteomes" id="UP000018936">
    <property type="component" value="Unassembled WGS sequence"/>
</dbReference>
<gene>
    <name evidence="10" type="ORF">L345_16148</name>
</gene>
<dbReference type="EC" id="2.7.11.1" evidence="1"/>
<dbReference type="GO" id="GO:0051726">
    <property type="term" value="P:regulation of cell cycle"/>
    <property type="evidence" value="ECO:0007669"/>
    <property type="project" value="TreeGrafter"/>
</dbReference>
<dbReference type="GO" id="GO:0004674">
    <property type="term" value="F:protein serine/threonine kinase activity"/>
    <property type="evidence" value="ECO:0007669"/>
    <property type="project" value="UniProtKB-KW"/>
</dbReference>
<evidence type="ECO:0000256" key="8">
    <source>
        <dbReference type="SAM" id="MobiDB-lite"/>
    </source>
</evidence>
<feature type="domain" description="Protein kinase" evidence="9">
    <location>
        <begin position="92"/>
        <end position="158"/>
    </location>
</feature>
<evidence type="ECO:0000256" key="7">
    <source>
        <dbReference type="PROSITE-ProRule" id="PRU10141"/>
    </source>
</evidence>
<feature type="compositionally biased region" description="Basic and acidic residues" evidence="8">
    <location>
        <begin position="20"/>
        <end position="33"/>
    </location>
</feature>
<dbReference type="Pfam" id="PF00069">
    <property type="entry name" value="Pkinase"/>
    <property type="match status" value="1"/>
</dbReference>
<reference evidence="10 11" key="1">
    <citation type="journal article" date="2013" name="Proc. Natl. Acad. Sci. U.S.A.">
        <title>The king cobra genome reveals dynamic gene evolution and adaptation in the snake venom system.</title>
        <authorList>
            <person name="Vonk F.J."/>
            <person name="Casewell N.R."/>
            <person name="Henkel C.V."/>
            <person name="Heimberg A.M."/>
            <person name="Jansen H.J."/>
            <person name="McCleary R.J."/>
            <person name="Kerkkamp H.M."/>
            <person name="Vos R.A."/>
            <person name="Guerreiro I."/>
            <person name="Calvete J.J."/>
            <person name="Wuster W."/>
            <person name="Woods A.E."/>
            <person name="Logan J.M."/>
            <person name="Harrison R.A."/>
            <person name="Castoe T.A."/>
            <person name="de Koning A.P."/>
            <person name="Pollock D.D."/>
            <person name="Yandell M."/>
            <person name="Calderon D."/>
            <person name="Renjifo C."/>
            <person name="Currier R.B."/>
            <person name="Salgado D."/>
            <person name="Pla D."/>
            <person name="Sanz L."/>
            <person name="Hyder A.S."/>
            <person name="Ribeiro J.M."/>
            <person name="Arntzen J.W."/>
            <person name="van den Thillart G.E."/>
            <person name="Boetzer M."/>
            <person name="Pirovano W."/>
            <person name="Dirks R.P."/>
            <person name="Spaink H.P."/>
            <person name="Duboule D."/>
            <person name="McGlinn E."/>
            <person name="Kini R.M."/>
            <person name="Richardson M.K."/>
        </authorList>
    </citation>
    <scope>NUCLEOTIDE SEQUENCE</scope>
    <source>
        <tissue evidence="10">Blood</tissue>
    </source>
</reference>
<sequence>MVKPEGKCPMLARVKKKKTHPDSHLRQSWDRSGTRKRRKGQIRSPAPPASLSNMSGPVPSRARVYTDVNTHRPREYWDYESHVVEWGNQDDYQLVRKLGRGKYSEVFEAINITNNEKVVVKILKPVKKKKIKREIKILENLRGGPNIITLADIVKDPV</sequence>
<keyword evidence="5" id="KW-0418">Kinase</keyword>
<keyword evidence="4 7" id="KW-0547">Nucleotide-binding</keyword>
<dbReference type="GO" id="GO:0005524">
    <property type="term" value="F:ATP binding"/>
    <property type="evidence" value="ECO:0007669"/>
    <property type="project" value="UniProtKB-UniRule"/>
</dbReference>
<dbReference type="PANTHER" id="PTHR24054">
    <property type="entry name" value="CASEIN KINASE II SUBUNIT ALPHA"/>
    <property type="match status" value="1"/>
</dbReference>
<dbReference type="InterPro" id="IPR000719">
    <property type="entry name" value="Prot_kinase_dom"/>
</dbReference>
<feature type="non-terminal residue" evidence="10">
    <location>
        <position position="1"/>
    </location>
</feature>
<dbReference type="InterPro" id="IPR017441">
    <property type="entry name" value="Protein_kinase_ATP_BS"/>
</dbReference>
<dbReference type="PROSITE" id="PS50011">
    <property type="entry name" value="PROTEIN_KINASE_DOM"/>
    <property type="match status" value="1"/>
</dbReference>
<dbReference type="AlphaFoldDB" id="V8N994"/>
<evidence type="ECO:0000256" key="5">
    <source>
        <dbReference type="ARBA" id="ARBA00022777"/>
    </source>
</evidence>
<evidence type="ECO:0000313" key="10">
    <source>
        <dbReference type="EMBL" id="ETE58132.1"/>
    </source>
</evidence>
<dbReference type="InterPro" id="IPR045216">
    <property type="entry name" value="CK2_alpha"/>
</dbReference>
<keyword evidence="2" id="KW-0723">Serine/threonine-protein kinase</keyword>
<evidence type="ECO:0000256" key="2">
    <source>
        <dbReference type="ARBA" id="ARBA00022527"/>
    </source>
</evidence>
<protein>
    <recommendedName>
        <fullName evidence="1">non-specific serine/threonine protein kinase</fullName>
        <ecNumber evidence="1">2.7.11.1</ecNumber>
    </recommendedName>
</protein>
<feature type="binding site" evidence="7">
    <location>
        <position position="121"/>
    </location>
    <ligand>
        <name>ATP</name>
        <dbReference type="ChEBI" id="CHEBI:30616"/>
    </ligand>
</feature>
<feature type="non-terminal residue" evidence="10">
    <location>
        <position position="158"/>
    </location>
</feature>
<keyword evidence="6 7" id="KW-0067">ATP-binding</keyword>
<dbReference type="EMBL" id="AZIM01007185">
    <property type="protein sequence ID" value="ETE58132.1"/>
    <property type="molecule type" value="Genomic_DNA"/>
</dbReference>
<evidence type="ECO:0000259" key="9">
    <source>
        <dbReference type="PROSITE" id="PS50011"/>
    </source>
</evidence>
<evidence type="ECO:0000256" key="6">
    <source>
        <dbReference type="ARBA" id="ARBA00022840"/>
    </source>
</evidence>
<dbReference type="GO" id="GO:0005634">
    <property type="term" value="C:nucleus"/>
    <property type="evidence" value="ECO:0007669"/>
    <property type="project" value="TreeGrafter"/>
</dbReference>
<proteinExistence type="predicted"/>
<keyword evidence="3" id="KW-0808">Transferase</keyword>
<name>V8N994_OPHHA</name>
<dbReference type="SUPFAM" id="SSF56112">
    <property type="entry name" value="Protein kinase-like (PK-like)"/>
    <property type="match status" value="1"/>
</dbReference>
<organism evidence="10 11">
    <name type="scientific">Ophiophagus hannah</name>
    <name type="common">King cobra</name>
    <name type="synonym">Naja hannah</name>
    <dbReference type="NCBI Taxonomy" id="8665"/>
    <lineage>
        <taxon>Eukaryota</taxon>
        <taxon>Metazoa</taxon>
        <taxon>Chordata</taxon>
        <taxon>Craniata</taxon>
        <taxon>Vertebrata</taxon>
        <taxon>Euteleostomi</taxon>
        <taxon>Lepidosauria</taxon>
        <taxon>Squamata</taxon>
        <taxon>Bifurcata</taxon>
        <taxon>Unidentata</taxon>
        <taxon>Episquamata</taxon>
        <taxon>Toxicofera</taxon>
        <taxon>Serpentes</taxon>
        <taxon>Colubroidea</taxon>
        <taxon>Elapidae</taxon>
        <taxon>Elapinae</taxon>
        <taxon>Ophiophagus</taxon>
    </lineage>
</organism>